<organism evidence="2 3">
    <name type="scientific">Enterococcus larvae</name>
    <dbReference type="NCBI Taxonomy" id="2794352"/>
    <lineage>
        <taxon>Bacteria</taxon>
        <taxon>Bacillati</taxon>
        <taxon>Bacillota</taxon>
        <taxon>Bacilli</taxon>
        <taxon>Lactobacillales</taxon>
        <taxon>Enterococcaceae</taxon>
        <taxon>Enterococcus</taxon>
    </lineage>
</organism>
<comment type="caution">
    <text evidence="2">The sequence shown here is derived from an EMBL/GenBank/DDBJ whole genome shotgun (WGS) entry which is preliminary data.</text>
</comment>
<name>A0ABS4CKX2_9ENTE</name>
<feature type="transmembrane region" description="Helical" evidence="1">
    <location>
        <begin position="20"/>
        <end position="53"/>
    </location>
</feature>
<protein>
    <submittedName>
        <fullName evidence="2">Uncharacterized protein</fullName>
    </submittedName>
</protein>
<feature type="transmembrane region" description="Helical" evidence="1">
    <location>
        <begin position="65"/>
        <end position="85"/>
    </location>
</feature>
<sequence>MGNSGFDNLKNDSWLFTSVVYSYISFFISLIYFLEIPVLCLVIQLITIGILLYSKYKSREKFRLPIYASLGLNILLAVLALLVGLK</sequence>
<keyword evidence="1" id="KW-0812">Transmembrane</keyword>
<evidence type="ECO:0000256" key="1">
    <source>
        <dbReference type="SAM" id="Phobius"/>
    </source>
</evidence>
<dbReference type="Proteomes" id="UP000673375">
    <property type="component" value="Unassembled WGS sequence"/>
</dbReference>
<gene>
    <name evidence="2" type="ORF">I6N96_10935</name>
</gene>
<dbReference type="EMBL" id="JAEDXU010000005">
    <property type="protein sequence ID" value="MBP1046781.1"/>
    <property type="molecule type" value="Genomic_DNA"/>
</dbReference>
<evidence type="ECO:0000313" key="3">
    <source>
        <dbReference type="Proteomes" id="UP000673375"/>
    </source>
</evidence>
<keyword evidence="1" id="KW-1133">Transmembrane helix</keyword>
<proteinExistence type="predicted"/>
<keyword evidence="1" id="KW-0472">Membrane</keyword>
<accession>A0ABS4CKX2</accession>
<keyword evidence="3" id="KW-1185">Reference proteome</keyword>
<dbReference type="RefSeq" id="WP_209557581.1">
    <property type="nucleotide sequence ID" value="NZ_JAEDXU010000005.1"/>
</dbReference>
<reference evidence="2 3" key="1">
    <citation type="submission" date="2020-12" db="EMBL/GenBank/DDBJ databases">
        <title>Vagococcus allomyrinae sp. nov. and Enterococcus lavae sp. nov., isolated from the larvae of Allomyrina dichotoma.</title>
        <authorList>
            <person name="Lee S.D."/>
        </authorList>
    </citation>
    <scope>NUCLEOTIDE SEQUENCE [LARGE SCALE GENOMIC DNA]</scope>
    <source>
        <strain evidence="2 3">BWM-S5</strain>
    </source>
</reference>
<evidence type="ECO:0000313" key="2">
    <source>
        <dbReference type="EMBL" id="MBP1046781.1"/>
    </source>
</evidence>